<evidence type="ECO:0000313" key="2">
    <source>
        <dbReference type="EMBL" id="KAJ8891456.1"/>
    </source>
</evidence>
<feature type="chain" id="PRO_5046694629" evidence="1">
    <location>
        <begin position="17"/>
        <end position="518"/>
    </location>
</feature>
<protein>
    <submittedName>
        <fullName evidence="2">Uncharacterized protein</fullName>
    </submittedName>
</protein>
<gene>
    <name evidence="2" type="ORF">PR048_003984</name>
</gene>
<keyword evidence="3" id="KW-1185">Reference proteome</keyword>
<evidence type="ECO:0000256" key="1">
    <source>
        <dbReference type="SAM" id="SignalP"/>
    </source>
</evidence>
<comment type="caution">
    <text evidence="2">The sequence shown here is derived from an EMBL/GenBank/DDBJ whole genome shotgun (WGS) entry which is preliminary data.</text>
</comment>
<feature type="signal peptide" evidence="1">
    <location>
        <begin position="1"/>
        <end position="16"/>
    </location>
</feature>
<dbReference type="EMBL" id="JARBHB010000002">
    <property type="protein sequence ID" value="KAJ8891456.1"/>
    <property type="molecule type" value="Genomic_DNA"/>
</dbReference>
<reference evidence="2 3" key="1">
    <citation type="submission" date="2023-02" db="EMBL/GenBank/DDBJ databases">
        <title>LHISI_Scaffold_Assembly.</title>
        <authorList>
            <person name="Stuart O.P."/>
            <person name="Cleave R."/>
            <person name="Magrath M.J.L."/>
            <person name="Mikheyev A.S."/>
        </authorList>
    </citation>
    <scope>NUCLEOTIDE SEQUENCE [LARGE SCALE GENOMIC DNA]</scope>
    <source>
        <strain evidence="2">Daus_M_001</strain>
        <tissue evidence="2">Leg muscle</tissue>
    </source>
</reference>
<name>A0ABQ9I518_9NEOP</name>
<proteinExistence type="predicted"/>
<evidence type="ECO:0000313" key="3">
    <source>
        <dbReference type="Proteomes" id="UP001159363"/>
    </source>
</evidence>
<organism evidence="2 3">
    <name type="scientific">Dryococelus australis</name>
    <dbReference type="NCBI Taxonomy" id="614101"/>
    <lineage>
        <taxon>Eukaryota</taxon>
        <taxon>Metazoa</taxon>
        <taxon>Ecdysozoa</taxon>
        <taxon>Arthropoda</taxon>
        <taxon>Hexapoda</taxon>
        <taxon>Insecta</taxon>
        <taxon>Pterygota</taxon>
        <taxon>Neoptera</taxon>
        <taxon>Polyneoptera</taxon>
        <taxon>Phasmatodea</taxon>
        <taxon>Verophasmatodea</taxon>
        <taxon>Anareolatae</taxon>
        <taxon>Phasmatidae</taxon>
        <taxon>Eurycanthinae</taxon>
        <taxon>Dryococelus</taxon>
    </lineage>
</organism>
<sequence>MHLAISLCLSSTLIRCVVFLRRRRNRTRQSSVVRQNSESSLEHDAIAPRRHFKPLLRSGVVRSLRMGRSPADVSRLDTVRDNTECSIALVYATPMEDVGIPRNQNCSVLRNNEELSGIHQHIRVLHANERCDGIPQRLYNTEFPPRCDLCRPEPSQRVWVSSRIWSLQHRITGNSSTSSPELTMRLLSNSSFNTIAIIVVEQLIHSDDRCRCCIMASPIICTPSEAGPLDAVCSSSEGGGVAGLQSAVHYHLPLPARSTVLNSSPRFQTPKGRQTAKRWGHHGDVKSALHAGDAGSLPRLEANILVNRFIASNSTPVVSDSAIGKEAVKYWNTGSAHSPARMRTLLHFPSTGRCSPEVAPAEQACSSAPLYSDSWIHFLLQAVHGGGGVINLRSRSPLMAHPHRGTCPPDSFFPFPISSYDGVWPDSPPPPFVTATGCRRGGEEQLYPAVCPALAMLTSCRTMPLAAGFLRDLPFPPPLHSVAAPYSPHFTLIGSQYLDVKSCANLTEVGGSEDPSRY</sequence>
<accession>A0ABQ9I518</accession>
<dbReference type="Proteomes" id="UP001159363">
    <property type="component" value="Chromosome 2"/>
</dbReference>
<keyword evidence="1" id="KW-0732">Signal</keyword>